<sequence length="742" mass="84198">MAIQIVPGDLGSKEFFVNDESYPVGEFFLYRSGDSVMFKSLNTGCTAISGKYYEFIDEAGDSFNSSGDLLTYLDQVIFEGNPNPVNGQEIVSALQNLPKEQRLSYMYLKNTPSLKLRETDFNVTGDEVQLNEYEYTEGNILLFDRKRMYGSHMTPLRGDILDYYDAGVDSTKGEGMIFHKDSVVPNFPDGFYLEAGSYLIDNLNIIRYQFISNSFKLYSITSISGFEPADLNYGLVLSYDFNQEALRRGAIVDKSLYENEGVLVNSNDALWEPDSTDGYKIVLGNSDDENSRSYIQVPVSDSLESVKYKFSIYVDFGRYSSAGRVFFATFKKSSGDTGIKIGTVSDGRLEVSINESIIGTYGRIRSNSPEGSYPLDGTTLGYLITYDGLALKIYVNGVLNKSQDIPEAYLDISSDSDWFLGKMDGETPPDRTVITNFMVWNRVLTDKEIEILESKIDKVSVVKYCPFDEILTNTVRDQLGEKDAWIKRQCFNDPEDISISDFVSREGGTSGKFVLTRGLLYGGTKHRTELLSETAMPEHYTDMKKWTSFSIYFPEDYYIDESHQIAEVIYQVHAGHGQSPPVSIRSEYDHFYLQVCFGEFDATYEEHAELKDELRQRFYFGEIDPGSWHDFVVYYELSPFSDGVTKLWFNRDLVVDYVGPNLYTNDVEFEYSWKVGLYAAAWLDGKGETLPNDRVLYYDEVRIADNNLPASVMFQKMDPEGRKALSGISYPNNPIEIFGQGK</sequence>
<protein>
    <recommendedName>
        <fullName evidence="3">Concanavalin A-like lectin/glucanases superfamily protein</fullName>
    </recommendedName>
</protein>
<dbReference type="Pfam" id="PF14099">
    <property type="entry name" value="Polysacc_lyase"/>
    <property type="match status" value="1"/>
</dbReference>
<evidence type="ECO:0000313" key="1">
    <source>
        <dbReference type="EMBL" id="GGZ28607.1"/>
    </source>
</evidence>
<reference evidence="1" key="1">
    <citation type="journal article" date="2014" name="Int. J. Syst. Evol. Microbiol.">
        <title>Complete genome sequence of Corynebacterium casei LMG S-19264T (=DSM 44701T), isolated from a smear-ripened cheese.</title>
        <authorList>
            <consortium name="US DOE Joint Genome Institute (JGI-PGF)"/>
            <person name="Walter F."/>
            <person name="Albersmeier A."/>
            <person name="Kalinowski J."/>
            <person name="Ruckert C."/>
        </authorList>
    </citation>
    <scope>NUCLEOTIDE SEQUENCE</scope>
    <source>
        <strain evidence="1">KCTC 12368</strain>
    </source>
</reference>
<keyword evidence="2" id="KW-1185">Reference proteome</keyword>
<dbReference type="AlphaFoldDB" id="A0A918Q0M4"/>
<evidence type="ECO:0000313" key="2">
    <source>
        <dbReference type="Proteomes" id="UP000619457"/>
    </source>
</evidence>
<dbReference type="InterPro" id="IPR013320">
    <property type="entry name" value="ConA-like_dom_sf"/>
</dbReference>
<dbReference type="RefSeq" id="WP_083923238.1">
    <property type="nucleotide sequence ID" value="NZ_BMWX01000003.1"/>
</dbReference>
<dbReference type="Gene3D" id="2.60.120.200">
    <property type="match status" value="2"/>
</dbReference>
<dbReference type="InterPro" id="IPR025975">
    <property type="entry name" value="Polysacc_lyase"/>
</dbReference>
<reference evidence="1" key="2">
    <citation type="submission" date="2020-09" db="EMBL/GenBank/DDBJ databases">
        <authorList>
            <person name="Sun Q."/>
            <person name="Kim S."/>
        </authorList>
    </citation>
    <scope>NUCLEOTIDE SEQUENCE</scope>
    <source>
        <strain evidence="1">KCTC 12368</strain>
    </source>
</reference>
<comment type="caution">
    <text evidence="1">The sequence shown here is derived from an EMBL/GenBank/DDBJ whole genome shotgun (WGS) entry which is preliminary data.</text>
</comment>
<name>A0A918Q0M4_9BACT</name>
<dbReference type="SUPFAM" id="SSF49899">
    <property type="entry name" value="Concanavalin A-like lectins/glucanases"/>
    <property type="match status" value="1"/>
</dbReference>
<dbReference type="Pfam" id="PF13385">
    <property type="entry name" value="Laminin_G_3"/>
    <property type="match status" value="1"/>
</dbReference>
<dbReference type="Proteomes" id="UP000619457">
    <property type="component" value="Unassembled WGS sequence"/>
</dbReference>
<organism evidence="1 2">
    <name type="scientific">Echinicola pacifica</name>
    <dbReference type="NCBI Taxonomy" id="346377"/>
    <lineage>
        <taxon>Bacteria</taxon>
        <taxon>Pseudomonadati</taxon>
        <taxon>Bacteroidota</taxon>
        <taxon>Cytophagia</taxon>
        <taxon>Cytophagales</taxon>
        <taxon>Cyclobacteriaceae</taxon>
        <taxon>Echinicola</taxon>
    </lineage>
</organism>
<proteinExistence type="predicted"/>
<dbReference type="GO" id="GO:0005975">
    <property type="term" value="P:carbohydrate metabolic process"/>
    <property type="evidence" value="ECO:0007669"/>
    <property type="project" value="UniProtKB-ARBA"/>
</dbReference>
<evidence type="ECO:0008006" key="3">
    <source>
        <dbReference type="Google" id="ProtNLM"/>
    </source>
</evidence>
<dbReference type="GO" id="GO:0004553">
    <property type="term" value="F:hydrolase activity, hydrolyzing O-glycosyl compounds"/>
    <property type="evidence" value="ECO:0007669"/>
    <property type="project" value="UniProtKB-ARBA"/>
</dbReference>
<gene>
    <name evidence="1" type="ORF">GCM10007049_21980</name>
</gene>
<dbReference type="EMBL" id="BMWX01000003">
    <property type="protein sequence ID" value="GGZ28607.1"/>
    <property type="molecule type" value="Genomic_DNA"/>
</dbReference>
<accession>A0A918Q0M4</accession>